<keyword evidence="5" id="KW-1185">Reference proteome</keyword>
<dbReference type="Proteomes" id="UP000774617">
    <property type="component" value="Unassembled WGS sequence"/>
</dbReference>
<gene>
    <name evidence="4" type="ORF">B0J12DRAFT_599507</name>
</gene>
<dbReference type="PANTHER" id="PTHR24320">
    <property type="entry name" value="RETINOL DEHYDROGENASE"/>
    <property type="match status" value="1"/>
</dbReference>
<comment type="caution">
    <text evidence="4">The sequence shown here is derived from an EMBL/GenBank/DDBJ whole genome shotgun (WGS) entry which is preliminary data.</text>
</comment>
<dbReference type="Gene3D" id="3.40.50.720">
    <property type="entry name" value="NAD(P)-binding Rossmann-like Domain"/>
    <property type="match status" value="1"/>
</dbReference>
<evidence type="ECO:0000313" key="5">
    <source>
        <dbReference type="Proteomes" id="UP000774617"/>
    </source>
</evidence>
<accession>A0ABQ8GEH2</accession>
<dbReference type="SUPFAM" id="SSF51735">
    <property type="entry name" value="NAD(P)-binding Rossmann-fold domains"/>
    <property type="match status" value="1"/>
</dbReference>
<evidence type="ECO:0000313" key="4">
    <source>
        <dbReference type="EMBL" id="KAH7051111.1"/>
    </source>
</evidence>
<evidence type="ECO:0000256" key="2">
    <source>
        <dbReference type="ARBA" id="ARBA00022857"/>
    </source>
</evidence>
<dbReference type="PANTHER" id="PTHR24320:SF282">
    <property type="entry name" value="WW DOMAIN-CONTAINING OXIDOREDUCTASE"/>
    <property type="match status" value="1"/>
</dbReference>
<protein>
    <recommendedName>
        <fullName evidence="6">Short-chain dehydrogenase/reductase SDR</fullName>
    </recommendedName>
</protein>
<evidence type="ECO:0000256" key="3">
    <source>
        <dbReference type="ARBA" id="ARBA00023002"/>
    </source>
</evidence>
<proteinExistence type="inferred from homology"/>
<evidence type="ECO:0008006" key="6">
    <source>
        <dbReference type="Google" id="ProtNLM"/>
    </source>
</evidence>
<organism evidence="4 5">
    <name type="scientific">Macrophomina phaseolina</name>
    <dbReference type="NCBI Taxonomy" id="35725"/>
    <lineage>
        <taxon>Eukaryota</taxon>
        <taxon>Fungi</taxon>
        <taxon>Dikarya</taxon>
        <taxon>Ascomycota</taxon>
        <taxon>Pezizomycotina</taxon>
        <taxon>Dothideomycetes</taxon>
        <taxon>Dothideomycetes incertae sedis</taxon>
        <taxon>Botryosphaeriales</taxon>
        <taxon>Botryosphaeriaceae</taxon>
        <taxon>Macrophomina</taxon>
    </lineage>
</organism>
<name>A0ABQ8GEH2_9PEZI</name>
<reference evidence="4 5" key="1">
    <citation type="journal article" date="2021" name="Nat. Commun.">
        <title>Genetic determinants of endophytism in the Arabidopsis root mycobiome.</title>
        <authorList>
            <person name="Mesny F."/>
            <person name="Miyauchi S."/>
            <person name="Thiergart T."/>
            <person name="Pickel B."/>
            <person name="Atanasova L."/>
            <person name="Karlsson M."/>
            <person name="Huettel B."/>
            <person name="Barry K.W."/>
            <person name="Haridas S."/>
            <person name="Chen C."/>
            <person name="Bauer D."/>
            <person name="Andreopoulos W."/>
            <person name="Pangilinan J."/>
            <person name="LaButti K."/>
            <person name="Riley R."/>
            <person name="Lipzen A."/>
            <person name="Clum A."/>
            <person name="Drula E."/>
            <person name="Henrissat B."/>
            <person name="Kohler A."/>
            <person name="Grigoriev I.V."/>
            <person name="Martin F.M."/>
            <person name="Hacquard S."/>
        </authorList>
    </citation>
    <scope>NUCLEOTIDE SEQUENCE [LARGE SCALE GENOMIC DNA]</scope>
    <source>
        <strain evidence="4 5">MPI-SDFR-AT-0080</strain>
    </source>
</reference>
<dbReference type="Pfam" id="PF00106">
    <property type="entry name" value="adh_short"/>
    <property type="match status" value="1"/>
</dbReference>
<dbReference type="InterPro" id="IPR002347">
    <property type="entry name" value="SDR_fam"/>
</dbReference>
<sequence>MGILGFLNNTRTFDPDTDIGDLTNKVILVTGGNVGLGKQTILELAKHSPAHIYLAARNPRKAQAAITDIQQRLSPSCTPPPITFLELDLSSLQSVHAAAQAFLAVEARLDVLVLNAGILAVMPPAVTPDGYEIHFGTNHVGHALLTRLLLPALRTTRATADDVRVVVLTSAGHNWAPVNAGIDFAAVKTPAESLTSRGRYGQSKLANALWARELARRHPEITVVAVHPGMVATNIFQNASERSWLIRNVVVPFGTINVEEGVKNQLWAVAAPSEDVVSGEYYEPVGLLGRNSGWVRNEDLARRLWDWTESELDVWAGENGK</sequence>
<evidence type="ECO:0000256" key="1">
    <source>
        <dbReference type="ARBA" id="ARBA00006484"/>
    </source>
</evidence>
<comment type="similarity">
    <text evidence="1">Belongs to the short-chain dehydrogenases/reductases (SDR) family.</text>
</comment>
<keyword evidence="2" id="KW-0521">NADP</keyword>
<keyword evidence="3" id="KW-0560">Oxidoreductase</keyword>
<dbReference type="EMBL" id="JAGTJR010000012">
    <property type="protein sequence ID" value="KAH7051111.1"/>
    <property type="molecule type" value="Genomic_DNA"/>
</dbReference>
<dbReference type="PRINTS" id="PR00081">
    <property type="entry name" value="GDHRDH"/>
</dbReference>
<dbReference type="InterPro" id="IPR036291">
    <property type="entry name" value="NAD(P)-bd_dom_sf"/>
</dbReference>